<reference evidence="3" key="1">
    <citation type="journal article" date="2019" name="Int. J. Syst. Evol. Microbiol.">
        <title>The Global Catalogue of Microorganisms (GCM) 10K type strain sequencing project: providing services to taxonomists for standard genome sequencing and annotation.</title>
        <authorList>
            <consortium name="The Broad Institute Genomics Platform"/>
            <consortium name="The Broad Institute Genome Sequencing Center for Infectious Disease"/>
            <person name="Wu L."/>
            <person name="Ma J."/>
        </authorList>
    </citation>
    <scope>NUCLEOTIDE SEQUENCE [LARGE SCALE GENOMIC DNA]</scope>
    <source>
        <strain evidence="3">CGMCC 1.15795</strain>
    </source>
</reference>
<dbReference type="EMBL" id="JBHUFD010000008">
    <property type="protein sequence ID" value="MFD1874439.1"/>
    <property type="molecule type" value="Genomic_DNA"/>
</dbReference>
<gene>
    <name evidence="2" type="ORF">ACFSDX_18485</name>
</gene>
<dbReference type="InterPro" id="IPR038726">
    <property type="entry name" value="PDDEXK_AddAB-type"/>
</dbReference>
<dbReference type="Proteomes" id="UP001597197">
    <property type="component" value="Unassembled WGS sequence"/>
</dbReference>
<accession>A0ABW4QXU9</accession>
<feature type="domain" description="PD-(D/E)XK endonuclease-like" evidence="1">
    <location>
        <begin position="7"/>
        <end position="271"/>
    </location>
</feature>
<dbReference type="RefSeq" id="WP_382316246.1">
    <property type="nucleotide sequence ID" value="NZ_JBHUFD010000008.1"/>
</dbReference>
<evidence type="ECO:0000313" key="2">
    <source>
        <dbReference type="EMBL" id="MFD1874439.1"/>
    </source>
</evidence>
<comment type="caution">
    <text evidence="2">The sequence shown here is derived from an EMBL/GenBank/DDBJ whole genome shotgun (WGS) entry which is preliminary data.</text>
</comment>
<dbReference type="InterPro" id="IPR011604">
    <property type="entry name" value="PDDEXK-like_dom_sf"/>
</dbReference>
<evidence type="ECO:0000259" key="1">
    <source>
        <dbReference type="Pfam" id="PF12705"/>
    </source>
</evidence>
<dbReference type="Pfam" id="PF12705">
    <property type="entry name" value="PDDEXK_1"/>
    <property type="match status" value="1"/>
</dbReference>
<keyword evidence="3" id="KW-1185">Reference proteome</keyword>
<dbReference type="InterPro" id="IPR011335">
    <property type="entry name" value="Restrct_endonuc-II-like"/>
</dbReference>
<keyword evidence="2" id="KW-0378">Hydrolase</keyword>
<protein>
    <submittedName>
        <fullName evidence="2">RecB family exonuclease</fullName>
    </submittedName>
</protein>
<dbReference type="Gene3D" id="3.90.320.10">
    <property type="match status" value="1"/>
</dbReference>
<sequence length="370" mass="39448">MSDKQWQLSPSQFSQVQQCGYRYLLKMSGAPALPVGGAAVLGLVLHGILETHAHRPFADVESFEQEWQQQISKQEQRLAANPVTAALVPLARSVRNYAVKKAALRRSIIGSMPPQRVEHLLPSFVSTGLPKAETKLGIEIELGKEGRITGRADLIRRFAGGIEIVDYKTGRFAASNGGSLPVAKPEYAQQLQLYAAMYQAETGHWPARGLLLGLASGEVTVSFEPTECLGLLKQANELLNTLEEAAMAGTGSALARPAPEICRLCSYRPNCSPYLSLLSLAGGVLGSDVMGQLNSSRPRSNRLNLSVATETGPVSIQAVGGAVGRLAAEAADGLGKRVAVFGVRQTPGTRTFTAGPTTVIYTVDEDLITI</sequence>
<dbReference type="SUPFAM" id="SSF52980">
    <property type="entry name" value="Restriction endonuclease-like"/>
    <property type="match status" value="1"/>
</dbReference>
<proteinExistence type="predicted"/>
<keyword evidence="2" id="KW-0269">Exonuclease</keyword>
<name>A0ABW4QXU9_9BACT</name>
<keyword evidence="2" id="KW-0540">Nuclease</keyword>
<dbReference type="GO" id="GO:0004527">
    <property type="term" value="F:exonuclease activity"/>
    <property type="evidence" value="ECO:0007669"/>
    <property type="project" value="UniProtKB-KW"/>
</dbReference>
<evidence type="ECO:0000313" key="3">
    <source>
        <dbReference type="Proteomes" id="UP001597197"/>
    </source>
</evidence>
<organism evidence="2 3">
    <name type="scientific">Hymenobacter bucti</name>
    <dbReference type="NCBI Taxonomy" id="1844114"/>
    <lineage>
        <taxon>Bacteria</taxon>
        <taxon>Pseudomonadati</taxon>
        <taxon>Bacteroidota</taxon>
        <taxon>Cytophagia</taxon>
        <taxon>Cytophagales</taxon>
        <taxon>Hymenobacteraceae</taxon>
        <taxon>Hymenobacter</taxon>
    </lineage>
</organism>